<keyword evidence="6" id="KW-0456">Lyase</keyword>
<dbReference type="GO" id="GO:0016102">
    <property type="term" value="P:diterpenoid biosynthetic process"/>
    <property type="evidence" value="ECO:0007669"/>
    <property type="project" value="InterPro"/>
</dbReference>
<dbReference type="InterPro" id="IPR008930">
    <property type="entry name" value="Terpenoid_cyclase/PrenylTrfase"/>
</dbReference>
<name>A0A6B7LMW8_PRUVU</name>
<evidence type="ECO:0000256" key="4">
    <source>
        <dbReference type="ARBA" id="ARBA00022723"/>
    </source>
</evidence>
<gene>
    <name evidence="9" type="primary">TPS2</name>
</gene>
<dbReference type="Gene3D" id="1.50.10.130">
    <property type="entry name" value="Terpene synthase, N-terminal domain"/>
    <property type="match status" value="1"/>
</dbReference>
<dbReference type="GO" id="GO:0000287">
    <property type="term" value="F:magnesium ion binding"/>
    <property type="evidence" value="ECO:0007669"/>
    <property type="project" value="InterPro"/>
</dbReference>
<comment type="cofactor">
    <cofactor evidence="1">
        <name>Mg(2+)</name>
        <dbReference type="ChEBI" id="CHEBI:18420"/>
    </cofactor>
</comment>
<protein>
    <submittedName>
        <fullName evidence="9">Terpene synthase 2</fullName>
    </submittedName>
</protein>
<dbReference type="Pfam" id="PF03936">
    <property type="entry name" value="Terpene_synth_C"/>
    <property type="match status" value="1"/>
</dbReference>
<dbReference type="InterPro" id="IPR034741">
    <property type="entry name" value="Terpene_cyclase-like_1_C"/>
</dbReference>
<reference evidence="9" key="1">
    <citation type="submission" date="2018-12" db="EMBL/GenBank/DDBJ databases">
        <title>Transcriptomic Insight into Terpenoid Biosynthesis in Prunella vulgaris.</title>
        <authorList>
            <person name="Cui G."/>
            <person name="Zhang H."/>
            <person name="Jin B."/>
            <person name="Guo J."/>
            <person name="Bu J."/>
            <person name="Huang L."/>
        </authorList>
    </citation>
    <scope>NUCLEOTIDE SEQUENCE</scope>
    <source>
        <tissue evidence="9">Root</tissue>
    </source>
</reference>
<dbReference type="GO" id="GO:0010333">
    <property type="term" value="F:terpene synthase activity"/>
    <property type="evidence" value="ECO:0007669"/>
    <property type="project" value="InterPro"/>
</dbReference>
<keyword evidence="4" id="KW-0479">Metal-binding</keyword>
<dbReference type="EMBL" id="MK272834">
    <property type="protein sequence ID" value="QEV81841.1"/>
    <property type="molecule type" value="mRNA"/>
</dbReference>
<evidence type="ECO:0000259" key="7">
    <source>
        <dbReference type="Pfam" id="PF01397"/>
    </source>
</evidence>
<dbReference type="AlphaFoldDB" id="A0A6B7LMW8"/>
<dbReference type="FunFam" id="1.50.10.130:FF:000001">
    <property type="entry name" value="Isoprene synthase, chloroplastic"/>
    <property type="match status" value="1"/>
</dbReference>
<dbReference type="FunFam" id="1.10.600.10:FF:000007">
    <property type="entry name" value="Isoprene synthase, chloroplastic"/>
    <property type="match status" value="1"/>
</dbReference>
<evidence type="ECO:0000259" key="8">
    <source>
        <dbReference type="Pfam" id="PF03936"/>
    </source>
</evidence>
<evidence type="ECO:0000256" key="3">
    <source>
        <dbReference type="ARBA" id="ARBA00006333"/>
    </source>
</evidence>
<keyword evidence="5" id="KW-0460">Magnesium</keyword>
<feature type="domain" description="Terpene synthase N-terminal" evidence="7">
    <location>
        <begin position="29"/>
        <end position="202"/>
    </location>
</feature>
<evidence type="ECO:0000313" key="9">
    <source>
        <dbReference type="EMBL" id="QEV81841.1"/>
    </source>
</evidence>
<sequence>MAAAGIVSAAVPTNIRQLRPPILKYKPSMWGDTFATFSLDHQLQEKYSKEIETLKKEVKSMLMAATSTQLMVLIDKLERLGLSYHFEAEIEDKLKQVYDSEEEVADHDLFTTALRFRLLRQHQYHVSCDVFDKFVSKDGKWDLEISLSRDDIEGVLSLYEAAHVRIRDEKVLDEAAAFTIHRLKHVLPQLESAIKEKVELALQHPIHKSLPLLNFRSYINIYEGEGLMNESVVKLSKFNFNFLQNIYRKELAELTSWWNKYELKSKLPYARDRLVECYIWGAALRYEPQFAYLRAIVAKTMQLVSIMDDTYDNYGTLEEDDLLTDILEKWNLDEIDVLPDFMKIVYRFIMSVYEDFEREAEQQGKSFAAPYYSESLKELSRAYNKEQKWIMERKMPPFEEYMTNSVFTSCIYPMFIAFVPGMKSVTEKEVQWLLSEPKIVISTAKMGRTLEDLGSHERENRDGEMETVVDCYMKDKGVSKQRTIYEFEQLVENGWKDVTAEWAKENSVCKEMVEHLLNYGRIAEITYNNKEDGYTEPEKYLGPLAAALLLNPLVI</sequence>
<dbReference type="SUPFAM" id="SSF48239">
    <property type="entry name" value="Terpenoid cyclases/Protein prenyltransferases"/>
    <property type="match status" value="1"/>
</dbReference>
<dbReference type="Gene3D" id="1.10.600.10">
    <property type="entry name" value="Farnesyl Diphosphate Synthase"/>
    <property type="match status" value="1"/>
</dbReference>
<dbReference type="InterPro" id="IPR005630">
    <property type="entry name" value="Terpene_synthase_metal-bd"/>
</dbReference>
<dbReference type="InterPro" id="IPR008949">
    <property type="entry name" value="Isoprenoid_synthase_dom_sf"/>
</dbReference>
<dbReference type="PANTHER" id="PTHR31225">
    <property type="entry name" value="OS04G0344100 PROTEIN-RELATED"/>
    <property type="match status" value="1"/>
</dbReference>
<dbReference type="InterPro" id="IPR044814">
    <property type="entry name" value="Terpene_cyclase_plant_C1"/>
</dbReference>
<organism evidence="9">
    <name type="scientific">Prunella vulgaris</name>
    <name type="common">Common selfheal</name>
    <dbReference type="NCBI Taxonomy" id="39358"/>
    <lineage>
        <taxon>Eukaryota</taxon>
        <taxon>Viridiplantae</taxon>
        <taxon>Streptophyta</taxon>
        <taxon>Embryophyta</taxon>
        <taxon>Tracheophyta</taxon>
        <taxon>Spermatophyta</taxon>
        <taxon>Magnoliopsida</taxon>
        <taxon>eudicotyledons</taxon>
        <taxon>Gunneridae</taxon>
        <taxon>Pentapetalae</taxon>
        <taxon>asterids</taxon>
        <taxon>lamiids</taxon>
        <taxon>Lamiales</taxon>
        <taxon>Lamiaceae</taxon>
        <taxon>Nepetoideae</taxon>
        <taxon>Mentheae</taxon>
        <taxon>Prunellinae</taxon>
        <taxon>Prunella</taxon>
    </lineage>
</organism>
<evidence type="ECO:0000256" key="6">
    <source>
        <dbReference type="ARBA" id="ARBA00023239"/>
    </source>
</evidence>
<dbReference type="SUPFAM" id="SSF48576">
    <property type="entry name" value="Terpenoid synthases"/>
    <property type="match status" value="1"/>
</dbReference>
<comment type="similarity">
    <text evidence="3">Belongs to the terpene synthase family.</text>
</comment>
<dbReference type="InterPro" id="IPR001906">
    <property type="entry name" value="Terpene_synth_N"/>
</dbReference>
<dbReference type="SFLD" id="SFLDG01019">
    <property type="entry name" value="Terpene_Cyclase_Like_1_C_Termi"/>
    <property type="match status" value="1"/>
</dbReference>
<dbReference type="Pfam" id="PF01397">
    <property type="entry name" value="Terpene_synth"/>
    <property type="match status" value="1"/>
</dbReference>
<evidence type="ECO:0000256" key="1">
    <source>
        <dbReference type="ARBA" id="ARBA00001946"/>
    </source>
</evidence>
<feature type="domain" description="Terpene synthase metal-binding" evidence="8">
    <location>
        <begin position="260"/>
        <end position="497"/>
    </location>
</feature>
<evidence type="ECO:0000256" key="5">
    <source>
        <dbReference type="ARBA" id="ARBA00022842"/>
    </source>
</evidence>
<comment type="pathway">
    <text evidence="2">Secondary metabolite biosynthesis; terpenoid biosynthesis.</text>
</comment>
<dbReference type="PANTHER" id="PTHR31225:SF253">
    <property type="entry name" value="SESQUITERPENE SYNTHASE 31"/>
    <property type="match status" value="1"/>
</dbReference>
<proteinExistence type="evidence at transcript level"/>
<dbReference type="SFLD" id="SFLDS00005">
    <property type="entry name" value="Isoprenoid_Synthase_Type_I"/>
    <property type="match status" value="1"/>
</dbReference>
<accession>A0A6B7LMW8</accession>
<dbReference type="CDD" id="cd00684">
    <property type="entry name" value="Terpene_cyclase_plant_C1"/>
    <property type="match status" value="1"/>
</dbReference>
<dbReference type="InterPro" id="IPR036965">
    <property type="entry name" value="Terpene_synth_N_sf"/>
</dbReference>
<dbReference type="InterPro" id="IPR050148">
    <property type="entry name" value="Terpene_synthase-like"/>
</dbReference>
<evidence type="ECO:0000256" key="2">
    <source>
        <dbReference type="ARBA" id="ARBA00004721"/>
    </source>
</evidence>